<evidence type="ECO:0000259" key="16">
    <source>
        <dbReference type="Pfam" id="PF00725"/>
    </source>
</evidence>
<dbReference type="FunFam" id="1.10.1040.50:FF:000006">
    <property type="entry name" value="Peroxisomal bifunctional enzyme"/>
    <property type="match status" value="1"/>
</dbReference>
<comment type="similarity">
    <text evidence="3">In the N-terminal section; belongs to the enoyl-CoA hydratase/isomerase family.</text>
</comment>
<evidence type="ECO:0000256" key="2">
    <source>
        <dbReference type="ARBA" id="ARBA00005005"/>
    </source>
</evidence>
<feature type="domain" description="3-hydroxyacyl-CoA dehydrogenase NAD binding" evidence="17">
    <location>
        <begin position="312"/>
        <end position="489"/>
    </location>
</feature>
<comment type="similarity">
    <text evidence="15">Belongs to the enoyl-CoA hydratase/isomerase family.</text>
</comment>
<dbReference type="RefSeq" id="WP_208621196.1">
    <property type="nucleotide sequence ID" value="NZ_FXAK01000005.1"/>
</dbReference>
<comment type="subunit">
    <text evidence="4">Monomer.</text>
</comment>
<dbReference type="AlphaFoldDB" id="A0A1X7FHC4"/>
<organism evidence="18 19">
    <name type="scientific">Azospirillum oryzae</name>
    <dbReference type="NCBI Taxonomy" id="286727"/>
    <lineage>
        <taxon>Bacteria</taxon>
        <taxon>Pseudomonadati</taxon>
        <taxon>Pseudomonadota</taxon>
        <taxon>Alphaproteobacteria</taxon>
        <taxon>Rhodospirillales</taxon>
        <taxon>Azospirillaceae</taxon>
        <taxon>Azospirillum</taxon>
    </lineage>
</organism>
<dbReference type="Proteomes" id="UP000192936">
    <property type="component" value="Unassembled WGS sequence"/>
</dbReference>
<evidence type="ECO:0000256" key="7">
    <source>
        <dbReference type="ARBA" id="ARBA00023002"/>
    </source>
</evidence>
<keyword evidence="11" id="KW-0413">Isomerase</keyword>
<dbReference type="PANTHER" id="PTHR23309">
    <property type="entry name" value="3-HYDROXYACYL-COA DEHYROGENASE"/>
    <property type="match status" value="1"/>
</dbReference>
<comment type="catalytic activity">
    <reaction evidence="14">
        <text>a (3S)-3-hydroxyacyl-CoA + NAD(+) = a 3-oxoacyl-CoA + NADH + H(+)</text>
        <dbReference type="Rhea" id="RHEA:22432"/>
        <dbReference type="ChEBI" id="CHEBI:15378"/>
        <dbReference type="ChEBI" id="CHEBI:57318"/>
        <dbReference type="ChEBI" id="CHEBI:57540"/>
        <dbReference type="ChEBI" id="CHEBI:57945"/>
        <dbReference type="ChEBI" id="CHEBI:90726"/>
        <dbReference type="EC" id="1.1.1.35"/>
    </reaction>
</comment>
<keyword evidence="7" id="KW-0560">Oxidoreductase</keyword>
<evidence type="ECO:0000256" key="4">
    <source>
        <dbReference type="ARBA" id="ARBA00011245"/>
    </source>
</evidence>
<dbReference type="PROSITE" id="PS00166">
    <property type="entry name" value="ENOYL_COA_HYDRATASE"/>
    <property type="match status" value="1"/>
</dbReference>
<dbReference type="UniPathway" id="UPA00659"/>
<dbReference type="STRING" id="286727.SAMN02982917_2850"/>
<evidence type="ECO:0000256" key="11">
    <source>
        <dbReference type="ARBA" id="ARBA00023235"/>
    </source>
</evidence>
<gene>
    <name evidence="18" type="ORF">SAMN02982917_2850</name>
</gene>
<dbReference type="PANTHER" id="PTHR23309:SF49">
    <property type="entry name" value="PEROXISOMAL BIFUNCTIONAL ENZYME"/>
    <property type="match status" value="1"/>
</dbReference>
<evidence type="ECO:0000256" key="13">
    <source>
        <dbReference type="ARBA" id="ARBA00023268"/>
    </source>
</evidence>
<keyword evidence="8" id="KW-0520">NAD</keyword>
<dbReference type="EMBL" id="FXAK01000005">
    <property type="protein sequence ID" value="SMF51753.1"/>
    <property type="molecule type" value="Genomic_DNA"/>
</dbReference>
<evidence type="ECO:0000256" key="9">
    <source>
        <dbReference type="ARBA" id="ARBA00023098"/>
    </source>
</evidence>
<accession>A0A1X7FHC4</accession>
<evidence type="ECO:0000256" key="5">
    <source>
        <dbReference type="ARBA" id="ARBA00022832"/>
    </source>
</evidence>
<evidence type="ECO:0000256" key="8">
    <source>
        <dbReference type="ARBA" id="ARBA00023027"/>
    </source>
</evidence>
<dbReference type="FunFam" id="3.40.50.720:FF:000009">
    <property type="entry name" value="Fatty oxidation complex, alpha subunit"/>
    <property type="match status" value="1"/>
</dbReference>
<dbReference type="GO" id="GO:0016853">
    <property type="term" value="F:isomerase activity"/>
    <property type="evidence" value="ECO:0007669"/>
    <property type="project" value="UniProtKB-KW"/>
</dbReference>
<evidence type="ECO:0000256" key="14">
    <source>
        <dbReference type="ARBA" id="ARBA00049556"/>
    </source>
</evidence>
<comment type="pathway">
    <text evidence="2">Lipid metabolism; fatty acid beta-oxidation.</text>
</comment>
<evidence type="ECO:0000259" key="17">
    <source>
        <dbReference type="Pfam" id="PF02737"/>
    </source>
</evidence>
<evidence type="ECO:0000256" key="10">
    <source>
        <dbReference type="ARBA" id="ARBA00023140"/>
    </source>
</evidence>
<dbReference type="Gene3D" id="3.90.226.10">
    <property type="entry name" value="2-enoyl-CoA Hydratase, Chain A, domain 1"/>
    <property type="match status" value="1"/>
</dbReference>
<dbReference type="Pfam" id="PF00378">
    <property type="entry name" value="ECH_1"/>
    <property type="match status" value="1"/>
</dbReference>
<feature type="domain" description="3-hydroxyacyl-CoA dehydrogenase C-terminal" evidence="16">
    <location>
        <begin position="624"/>
        <end position="708"/>
    </location>
</feature>
<dbReference type="Gene3D" id="3.40.50.720">
    <property type="entry name" value="NAD(P)-binding Rossmann-like Domain"/>
    <property type="match status" value="1"/>
</dbReference>
<dbReference type="GO" id="GO:0004300">
    <property type="term" value="F:enoyl-CoA hydratase activity"/>
    <property type="evidence" value="ECO:0007669"/>
    <property type="project" value="UniProtKB-ARBA"/>
</dbReference>
<sequence length="712" mass="75628">MPSPAQTEAVPSNPVQYARPNGGVWSQVGVITVDYPPVNAVGHGVRSGLLAALDDGLADDGADALVIVCAGRTFMAGADIREFGKPSAPPTLPEVVARLDAASKPVVAAIHGTALGGGLEVALACHVRVALKSAKLGLPEVKLGLLPGAGGTQRLPRLVGAAKALDMILSGDPVGAEEALALGLVDAVEDGTSPLEAGLRAAERLLAEGNVPQPVSARTDRIAGTDPGLFAAKRAELAKRQPHLFSPHRIVDAVEAAVTLPFAEGTARERELFLACMESPQRAGLIHAFFAEREVAKVPGLPADTPTRDIRKIGVIGAGTMGGGIAMCFANAGIPAVLVDTAQEGLDRGIAAIRRNYEATARKGRLTAAQVEERMALIHPTLSYADLADADLVVEAAFESMEVKQTIFRKLDETCKPGAILATNTSTLDVDAIAAATGRPQDVLGMHFFSPANVMRLLEVVRGAKTSDSVLATVMGLARRIGKVGVAVGVCYGFVGNRILHQRGRESMALVEEGASPEQVDRVLTEFGFPLGHFSMTDLAGIDVGWRIREERRKSGDPEAQAPNWLDTLAERGRYGQKTSAGVYRYEPGSRTPIPDPEVAAVIEEDRRRRGITPRTVSDEEVRERCLYVMVNEAAKILEEGIAARPVDIDTIWLHGYGFPSWRGGLLFWADREGLGRIAEAVQRYHRDIGGPQWRPSALLLQCAAEGRPIGC</sequence>
<dbReference type="GO" id="GO:0070403">
    <property type="term" value="F:NAD+ binding"/>
    <property type="evidence" value="ECO:0007669"/>
    <property type="project" value="InterPro"/>
</dbReference>
<dbReference type="SUPFAM" id="SSF51735">
    <property type="entry name" value="NAD(P)-binding Rossmann-fold domains"/>
    <property type="match status" value="1"/>
</dbReference>
<keyword evidence="10" id="KW-0576">Peroxisome</keyword>
<dbReference type="GO" id="GO:0003857">
    <property type="term" value="F:(3S)-3-hydroxyacyl-CoA dehydrogenase (NAD+) activity"/>
    <property type="evidence" value="ECO:0007669"/>
    <property type="project" value="UniProtKB-EC"/>
</dbReference>
<evidence type="ECO:0000256" key="15">
    <source>
        <dbReference type="RuleBase" id="RU003707"/>
    </source>
</evidence>
<dbReference type="InterPro" id="IPR006108">
    <property type="entry name" value="3HC_DH_C"/>
</dbReference>
<evidence type="ECO:0000313" key="19">
    <source>
        <dbReference type="Proteomes" id="UP000192936"/>
    </source>
</evidence>
<dbReference type="InterPro" id="IPR006176">
    <property type="entry name" value="3-OHacyl-CoA_DH_NAD-bd"/>
</dbReference>
<dbReference type="Gene3D" id="1.10.1040.50">
    <property type="match status" value="1"/>
</dbReference>
<dbReference type="GO" id="GO:0006635">
    <property type="term" value="P:fatty acid beta-oxidation"/>
    <property type="evidence" value="ECO:0007669"/>
    <property type="project" value="UniProtKB-UniPathway"/>
</dbReference>
<dbReference type="InterPro" id="IPR001753">
    <property type="entry name" value="Enoyl-CoA_hydra/iso"/>
</dbReference>
<name>A0A1X7FHC4_9PROT</name>
<dbReference type="InterPro" id="IPR008927">
    <property type="entry name" value="6-PGluconate_DH-like_C_sf"/>
</dbReference>
<evidence type="ECO:0000256" key="3">
    <source>
        <dbReference type="ARBA" id="ARBA00008750"/>
    </source>
</evidence>
<dbReference type="InterPro" id="IPR018376">
    <property type="entry name" value="Enoyl-CoA_hyd/isom_CS"/>
</dbReference>
<evidence type="ECO:0000256" key="1">
    <source>
        <dbReference type="ARBA" id="ARBA00004275"/>
    </source>
</evidence>
<dbReference type="InterPro" id="IPR029045">
    <property type="entry name" value="ClpP/crotonase-like_dom_sf"/>
</dbReference>
<dbReference type="InterPro" id="IPR036291">
    <property type="entry name" value="NAD(P)-bd_dom_sf"/>
</dbReference>
<dbReference type="Pfam" id="PF02737">
    <property type="entry name" value="3HCDH_N"/>
    <property type="match status" value="1"/>
</dbReference>
<evidence type="ECO:0000256" key="6">
    <source>
        <dbReference type="ARBA" id="ARBA00022963"/>
    </source>
</evidence>
<comment type="subcellular location">
    <subcellularLocation>
        <location evidence="1">Peroxisome</location>
    </subcellularLocation>
</comment>
<reference evidence="18 19" key="1">
    <citation type="submission" date="2017-04" db="EMBL/GenBank/DDBJ databases">
        <authorList>
            <person name="Afonso C.L."/>
            <person name="Miller P.J."/>
            <person name="Scott M.A."/>
            <person name="Spackman E."/>
            <person name="Goraichik I."/>
            <person name="Dimitrov K.M."/>
            <person name="Suarez D.L."/>
            <person name="Swayne D.E."/>
        </authorList>
    </citation>
    <scope>NUCLEOTIDE SEQUENCE [LARGE SCALE GENOMIC DNA]</scope>
    <source>
        <strain evidence="18 19">A2P</strain>
    </source>
</reference>
<evidence type="ECO:0000256" key="12">
    <source>
        <dbReference type="ARBA" id="ARBA00023239"/>
    </source>
</evidence>
<protein>
    <submittedName>
        <fullName evidence="18">3-hydroxyacyl-CoA dehydrogenase</fullName>
    </submittedName>
</protein>
<keyword evidence="9" id="KW-0443">Lipid metabolism</keyword>
<dbReference type="CDD" id="cd06558">
    <property type="entry name" value="crotonase-like"/>
    <property type="match status" value="1"/>
</dbReference>
<feature type="domain" description="3-hydroxyacyl-CoA dehydrogenase C-terminal" evidence="16">
    <location>
        <begin position="493"/>
        <end position="586"/>
    </location>
</feature>
<keyword evidence="6" id="KW-0442">Lipid degradation</keyword>
<keyword evidence="13" id="KW-0511">Multifunctional enzyme</keyword>
<dbReference type="SUPFAM" id="SSF52096">
    <property type="entry name" value="ClpP/crotonase"/>
    <property type="match status" value="1"/>
</dbReference>
<evidence type="ECO:0000313" key="18">
    <source>
        <dbReference type="EMBL" id="SMF51753.1"/>
    </source>
</evidence>
<dbReference type="Pfam" id="PF00725">
    <property type="entry name" value="3HCDH"/>
    <property type="match status" value="2"/>
</dbReference>
<keyword evidence="5" id="KW-0276">Fatty acid metabolism</keyword>
<proteinExistence type="inferred from homology"/>
<keyword evidence="12" id="KW-0456">Lyase</keyword>
<dbReference type="SUPFAM" id="SSF48179">
    <property type="entry name" value="6-phosphogluconate dehydrogenase C-terminal domain-like"/>
    <property type="match status" value="2"/>
</dbReference>